<dbReference type="GO" id="GO:0047617">
    <property type="term" value="F:fatty acyl-CoA hydrolase activity"/>
    <property type="evidence" value="ECO:0007669"/>
    <property type="project" value="InterPro"/>
</dbReference>
<dbReference type="InterPro" id="IPR006683">
    <property type="entry name" value="Thioestr_dom"/>
</dbReference>
<evidence type="ECO:0000256" key="2">
    <source>
        <dbReference type="ARBA" id="ARBA00022801"/>
    </source>
</evidence>
<evidence type="ECO:0000259" key="3">
    <source>
        <dbReference type="Pfam" id="PF03061"/>
    </source>
</evidence>
<dbReference type="Gene3D" id="3.10.129.10">
    <property type="entry name" value="Hotdog Thioesterase"/>
    <property type="match status" value="1"/>
</dbReference>
<dbReference type="InterPro" id="IPR039298">
    <property type="entry name" value="ACOT13"/>
</dbReference>
<dbReference type="InterPro" id="IPR003736">
    <property type="entry name" value="PAAI_dom"/>
</dbReference>
<dbReference type="PANTHER" id="PTHR21660">
    <property type="entry name" value="THIOESTERASE SUPERFAMILY MEMBER-RELATED"/>
    <property type="match status" value="1"/>
</dbReference>
<keyword evidence="5" id="KW-1185">Reference proteome</keyword>
<organism evidence="4 5">
    <name type="scientific">Halogranum rubrum</name>
    <dbReference type="NCBI Taxonomy" id="553466"/>
    <lineage>
        <taxon>Archaea</taxon>
        <taxon>Methanobacteriati</taxon>
        <taxon>Methanobacteriota</taxon>
        <taxon>Stenosarchaea group</taxon>
        <taxon>Halobacteria</taxon>
        <taxon>Halobacteriales</taxon>
        <taxon>Haloferacaceae</taxon>
    </lineage>
</organism>
<reference evidence="5" key="1">
    <citation type="submission" date="2016-10" db="EMBL/GenBank/DDBJ databases">
        <authorList>
            <person name="Varghese N."/>
            <person name="Submissions S."/>
        </authorList>
    </citation>
    <scope>NUCLEOTIDE SEQUENCE [LARGE SCALE GENOMIC DNA]</scope>
    <source>
        <strain evidence="5">CGMCC 1.7738</strain>
    </source>
</reference>
<evidence type="ECO:0000313" key="5">
    <source>
        <dbReference type="Proteomes" id="UP000199607"/>
    </source>
</evidence>
<dbReference type="STRING" id="553466.SAMN04487950_0038"/>
<evidence type="ECO:0000256" key="1">
    <source>
        <dbReference type="ARBA" id="ARBA00008324"/>
    </source>
</evidence>
<proteinExistence type="inferred from homology"/>
<keyword evidence="2" id="KW-0378">Hydrolase</keyword>
<dbReference type="InterPro" id="IPR029069">
    <property type="entry name" value="HotDog_dom_sf"/>
</dbReference>
<dbReference type="AlphaFoldDB" id="A0A1I4AQ85"/>
<dbReference type="SUPFAM" id="SSF54637">
    <property type="entry name" value="Thioesterase/thiol ester dehydrase-isomerase"/>
    <property type="match status" value="1"/>
</dbReference>
<sequence length="179" mass="19210">MTPCRLTDEYKPMLRALFDMADDSSGDSEFPADAAQWVQEYIEDRHDFLAWLNTSVDDIEYGRVVMSVPFDEKLTNKPPSGDVEPSTPQMHGGVAATLIDTAGGVAQRTTFDDPFSGGVATVNLNVNYLRRASGNLTATADVVRAGGSIGVSTITVESPTPDGDTEAVATGQAAYRLFR</sequence>
<dbReference type="Proteomes" id="UP000199607">
    <property type="component" value="Unassembled WGS sequence"/>
</dbReference>
<feature type="domain" description="Thioesterase" evidence="3">
    <location>
        <begin position="90"/>
        <end position="159"/>
    </location>
</feature>
<accession>A0A1I4AQ85</accession>
<protein>
    <submittedName>
        <fullName evidence="4">Uncharacterized domain 1-containing protein</fullName>
    </submittedName>
</protein>
<dbReference type="Pfam" id="PF03061">
    <property type="entry name" value="4HBT"/>
    <property type="match status" value="1"/>
</dbReference>
<name>A0A1I4AQ85_9EURY</name>
<dbReference type="NCBIfam" id="TIGR00369">
    <property type="entry name" value="unchar_dom_1"/>
    <property type="match status" value="1"/>
</dbReference>
<dbReference type="CDD" id="cd03443">
    <property type="entry name" value="PaaI_thioesterase"/>
    <property type="match status" value="1"/>
</dbReference>
<dbReference type="PANTHER" id="PTHR21660:SF1">
    <property type="entry name" value="ACYL-COENZYME A THIOESTERASE 13"/>
    <property type="match status" value="1"/>
</dbReference>
<evidence type="ECO:0000313" key="4">
    <source>
        <dbReference type="EMBL" id="SFK58655.1"/>
    </source>
</evidence>
<dbReference type="EMBL" id="FOTC01000001">
    <property type="protein sequence ID" value="SFK58655.1"/>
    <property type="molecule type" value="Genomic_DNA"/>
</dbReference>
<comment type="similarity">
    <text evidence="1">Belongs to the thioesterase PaaI family.</text>
</comment>
<gene>
    <name evidence="4" type="ORF">SAMN04487950_0038</name>
</gene>